<sequence>MPHCTCGYQPDVESGLATMIIMSDNEILKPSNTGRLIADVVKETYGFEWSRTEPNEDMLAILADEQYQPVIVFPEEYVENTNRLVTSFKQSTTMFNASKKPLLIFLDGSWREARKMFRKSPYLENLPVFSVNPRVVSQYIMRKSENENHLATAEVASLVIGEAGEPKAAEVLAGWFDVFNEGYMLSKTRIKPDLSKPCLTSYIENGFHKLS</sequence>
<evidence type="ECO:0000313" key="6">
    <source>
        <dbReference type="EMBL" id="SON48677.1"/>
    </source>
</evidence>
<dbReference type="GO" id="GO:0008033">
    <property type="term" value="P:tRNA processing"/>
    <property type="evidence" value="ECO:0007669"/>
    <property type="project" value="UniProtKB-KW"/>
</dbReference>
<evidence type="ECO:0000259" key="5">
    <source>
        <dbReference type="SMART" id="SM01144"/>
    </source>
</evidence>
<keyword evidence="3" id="KW-0949">S-adenosyl-L-methionine</keyword>
<evidence type="ECO:0000256" key="1">
    <source>
        <dbReference type="ARBA" id="ARBA00012386"/>
    </source>
</evidence>
<dbReference type="PANTHER" id="PTHR21392">
    <property type="entry name" value="TRNA-URIDINE AMINOCARBOXYPROPYLTRANSFERASE 2"/>
    <property type="match status" value="1"/>
</dbReference>
<dbReference type="GO" id="GO:0016432">
    <property type="term" value="F:tRNA-uridine aminocarboxypropyltransferase activity"/>
    <property type="evidence" value="ECO:0007669"/>
    <property type="project" value="UniProtKB-EC"/>
</dbReference>
<evidence type="ECO:0000256" key="2">
    <source>
        <dbReference type="ARBA" id="ARBA00022679"/>
    </source>
</evidence>
<dbReference type="EMBL" id="LT960611">
    <property type="protein sequence ID" value="SON48677.1"/>
    <property type="molecule type" value="Genomic_DNA"/>
</dbReference>
<keyword evidence="2" id="KW-0808">Transferase</keyword>
<protein>
    <recommendedName>
        <fullName evidence="1">tRNA-uridine aminocarboxypropyltransferase</fullName>
        <ecNumber evidence="1">2.5.1.25</ecNumber>
    </recommendedName>
</protein>
<reference evidence="6 7" key="1">
    <citation type="submission" date="2017-10" db="EMBL/GenBank/DDBJ databases">
        <authorList>
            <person name="Banno H."/>
            <person name="Chua N.-H."/>
        </authorList>
    </citation>
    <scope>NUCLEOTIDE SEQUENCE [LARGE SCALE GENOMIC DNA]</scope>
    <source>
        <strain evidence="6">Vibrio tapetis CECT4600</strain>
    </source>
</reference>
<dbReference type="InterPro" id="IPR005636">
    <property type="entry name" value="DTW"/>
</dbReference>
<organism evidence="6 7">
    <name type="scientific">Vibrio tapetis subsp. tapetis</name>
    <dbReference type="NCBI Taxonomy" id="1671868"/>
    <lineage>
        <taxon>Bacteria</taxon>
        <taxon>Pseudomonadati</taxon>
        <taxon>Pseudomonadota</taxon>
        <taxon>Gammaproteobacteria</taxon>
        <taxon>Vibrionales</taxon>
        <taxon>Vibrionaceae</taxon>
        <taxon>Vibrio</taxon>
    </lineage>
</organism>
<keyword evidence="7" id="KW-1185">Reference proteome</keyword>
<evidence type="ECO:0000256" key="3">
    <source>
        <dbReference type="ARBA" id="ARBA00022691"/>
    </source>
</evidence>
<dbReference type="Proteomes" id="UP000235828">
    <property type="component" value="Chromosome A"/>
</dbReference>
<dbReference type="SMART" id="SM01144">
    <property type="entry name" value="DTW"/>
    <property type="match status" value="1"/>
</dbReference>
<keyword evidence="4" id="KW-0819">tRNA processing</keyword>
<name>A0A2N8Z9W4_9VIBR</name>
<dbReference type="KEGG" id="vta:A0698"/>
<accession>A0A2N8Z9W4</accession>
<feature type="domain" description="DTW" evidence="5">
    <location>
        <begin position="1"/>
        <end position="188"/>
    </location>
</feature>
<evidence type="ECO:0000313" key="7">
    <source>
        <dbReference type="Proteomes" id="UP000235828"/>
    </source>
</evidence>
<dbReference type="PANTHER" id="PTHR21392:SF1">
    <property type="entry name" value="TRNA-URIDINE AMINOCARBOXYPROPYLTRANSFERASE"/>
    <property type="match status" value="1"/>
</dbReference>
<dbReference type="EC" id="2.5.1.25" evidence="1"/>
<proteinExistence type="predicted"/>
<dbReference type="Pfam" id="PF03942">
    <property type="entry name" value="DTW"/>
    <property type="match status" value="1"/>
</dbReference>
<gene>
    <name evidence="6" type="primary">yfiP</name>
    <name evidence="6" type="ORF">VTAP4600_A0698</name>
</gene>
<dbReference type="AlphaFoldDB" id="A0A2N8Z9W4"/>
<evidence type="ECO:0000256" key="4">
    <source>
        <dbReference type="ARBA" id="ARBA00022694"/>
    </source>
</evidence>
<dbReference type="InterPro" id="IPR039262">
    <property type="entry name" value="DTWD2/TAPT"/>
</dbReference>